<dbReference type="eggNOG" id="ENOG5030QIZ">
    <property type="taxonomic scope" value="Bacteria"/>
</dbReference>
<reference evidence="3 5" key="2">
    <citation type="submission" date="2016-11" db="EMBL/GenBank/DDBJ databases">
        <title>Whole genomes of Flavobacteriaceae.</title>
        <authorList>
            <person name="Stine C."/>
            <person name="Li C."/>
            <person name="Tadesse D."/>
        </authorList>
    </citation>
    <scope>NUCLEOTIDE SEQUENCE [LARGE SCALE GENOMIC DNA]</scope>
    <source>
        <strain evidence="3 5">ATCC 29551</strain>
    </source>
</reference>
<evidence type="ECO:0000313" key="3">
    <source>
        <dbReference type="EMBL" id="OXA93925.1"/>
    </source>
</evidence>
<dbReference type="AlphaFoldDB" id="A0A086AIL5"/>
<sequence length="94" mass="9902">MKAIILKKMMPAAVFVLAISGAFLTMSMQSEAKVNDLAPVIGFVALPGNPCAIPVACDDTGGQVCRLFYPNGPQARELNDEGTTCSEPLFRPGS</sequence>
<dbReference type="EMBL" id="MUGY01000012">
    <property type="protein sequence ID" value="OXA93925.1"/>
    <property type="molecule type" value="Genomic_DNA"/>
</dbReference>
<organism evidence="2 4">
    <name type="scientific">Flavobacterium hydatis</name>
    <name type="common">Cytophaga aquatilis</name>
    <dbReference type="NCBI Taxonomy" id="991"/>
    <lineage>
        <taxon>Bacteria</taxon>
        <taxon>Pseudomonadati</taxon>
        <taxon>Bacteroidota</taxon>
        <taxon>Flavobacteriia</taxon>
        <taxon>Flavobacteriales</taxon>
        <taxon>Flavobacteriaceae</taxon>
        <taxon>Flavobacterium</taxon>
    </lineage>
</organism>
<evidence type="ECO:0000313" key="2">
    <source>
        <dbReference type="EMBL" id="KFF16529.1"/>
    </source>
</evidence>
<proteinExistence type="predicted"/>
<dbReference type="OrthoDB" id="1361249at2"/>
<dbReference type="Proteomes" id="UP000028712">
    <property type="component" value="Unassembled WGS sequence"/>
</dbReference>
<name>A0A086AIL5_FLAHY</name>
<evidence type="ECO:0000313" key="5">
    <source>
        <dbReference type="Proteomes" id="UP000198424"/>
    </source>
</evidence>
<evidence type="ECO:0000256" key="1">
    <source>
        <dbReference type="SAM" id="SignalP"/>
    </source>
</evidence>
<keyword evidence="5" id="KW-1185">Reference proteome</keyword>
<dbReference type="Proteomes" id="UP000198424">
    <property type="component" value="Unassembled WGS sequence"/>
</dbReference>
<reference evidence="2 4" key="1">
    <citation type="submission" date="2014-07" db="EMBL/GenBank/DDBJ databases">
        <title>Genome of Flavobacterium hydatis DSM 2063.</title>
        <authorList>
            <person name="Pipes S.E."/>
            <person name="Stropko S.J."/>
            <person name="Newman J.D."/>
        </authorList>
    </citation>
    <scope>NUCLEOTIDE SEQUENCE [LARGE SCALE GENOMIC DNA]</scope>
    <source>
        <strain evidence="2 4">DSM 2063</strain>
    </source>
</reference>
<dbReference type="RefSeq" id="WP_035621450.1">
    <property type="nucleotide sequence ID" value="NZ_JBEWQG010000018.1"/>
</dbReference>
<dbReference type="EMBL" id="JPRM01000014">
    <property type="protein sequence ID" value="KFF16529.1"/>
    <property type="molecule type" value="Genomic_DNA"/>
</dbReference>
<feature type="chain" id="PRO_5001802927" evidence="1">
    <location>
        <begin position="33"/>
        <end position="94"/>
    </location>
</feature>
<gene>
    <name evidence="3" type="ORF">B0A62_12295</name>
    <name evidence="2" type="ORF">IW20_10170</name>
</gene>
<feature type="signal peptide" evidence="1">
    <location>
        <begin position="1"/>
        <end position="32"/>
    </location>
</feature>
<keyword evidence="1" id="KW-0732">Signal</keyword>
<evidence type="ECO:0000313" key="4">
    <source>
        <dbReference type="Proteomes" id="UP000028712"/>
    </source>
</evidence>
<comment type="caution">
    <text evidence="2">The sequence shown here is derived from an EMBL/GenBank/DDBJ whole genome shotgun (WGS) entry which is preliminary data.</text>
</comment>
<accession>A0A086AIL5</accession>
<dbReference type="InterPro" id="IPR045391">
    <property type="entry name" value="DUF6520"/>
</dbReference>
<dbReference type="Pfam" id="PF20130">
    <property type="entry name" value="DUF6520"/>
    <property type="match status" value="1"/>
</dbReference>
<protein>
    <submittedName>
        <fullName evidence="2">Uncharacterized protein</fullName>
    </submittedName>
</protein>